<dbReference type="Proteomes" id="UP000594468">
    <property type="component" value="Chromosome"/>
</dbReference>
<evidence type="ECO:0000313" key="4">
    <source>
        <dbReference type="Proteomes" id="UP000594468"/>
    </source>
</evidence>
<comment type="similarity">
    <text evidence="1 2">Belongs to the UPF0102 family.</text>
</comment>
<evidence type="ECO:0000313" key="3">
    <source>
        <dbReference type="EMBL" id="QPC81418.1"/>
    </source>
</evidence>
<dbReference type="InterPro" id="IPR011856">
    <property type="entry name" value="tRNA_endonuc-like_dom_sf"/>
</dbReference>
<keyword evidence="4" id="KW-1185">Reference proteome</keyword>
<dbReference type="EMBL" id="CP062983">
    <property type="protein sequence ID" value="QPC81418.1"/>
    <property type="molecule type" value="Genomic_DNA"/>
</dbReference>
<dbReference type="AlphaFoldDB" id="A0A7S8IE36"/>
<organism evidence="3 4">
    <name type="scientific">Phototrophicus methaneseepsis</name>
    <dbReference type="NCBI Taxonomy" id="2710758"/>
    <lineage>
        <taxon>Bacteria</taxon>
        <taxon>Bacillati</taxon>
        <taxon>Chloroflexota</taxon>
        <taxon>Candidatus Thermofontia</taxon>
        <taxon>Phototrophicales</taxon>
        <taxon>Phototrophicaceae</taxon>
        <taxon>Phototrophicus</taxon>
    </lineage>
</organism>
<dbReference type="SUPFAM" id="SSF52980">
    <property type="entry name" value="Restriction endonuclease-like"/>
    <property type="match status" value="1"/>
</dbReference>
<dbReference type="PANTHER" id="PTHR34039">
    <property type="entry name" value="UPF0102 PROTEIN YRAN"/>
    <property type="match status" value="1"/>
</dbReference>
<evidence type="ECO:0000256" key="2">
    <source>
        <dbReference type="HAMAP-Rule" id="MF_00048"/>
    </source>
</evidence>
<dbReference type="KEGG" id="pmet:G4Y79_17175"/>
<accession>A0A7S8IE36</accession>
<dbReference type="PANTHER" id="PTHR34039:SF1">
    <property type="entry name" value="UPF0102 PROTEIN YRAN"/>
    <property type="match status" value="1"/>
</dbReference>
<dbReference type="InterPro" id="IPR003509">
    <property type="entry name" value="UPF0102_YraN-like"/>
</dbReference>
<protein>
    <recommendedName>
        <fullName evidence="2">UPF0102 protein G4Y79_17175</fullName>
    </recommendedName>
</protein>
<dbReference type="GO" id="GO:0003676">
    <property type="term" value="F:nucleic acid binding"/>
    <property type="evidence" value="ECO:0007669"/>
    <property type="project" value="InterPro"/>
</dbReference>
<dbReference type="NCBIfam" id="NF009154">
    <property type="entry name" value="PRK12497.3-3"/>
    <property type="match status" value="1"/>
</dbReference>
<reference evidence="3 4" key="1">
    <citation type="submission" date="2020-02" db="EMBL/GenBank/DDBJ databases">
        <authorList>
            <person name="Zheng R.K."/>
            <person name="Sun C.M."/>
        </authorList>
    </citation>
    <scope>NUCLEOTIDE SEQUENCE [LARGE SCALE GENOMIC DNA]</scope>
    <source>
        <strain evidence="4">rifampicinis</strain>
    </source>
</reference>
<dbReference type="CDD" id="cd20736">
    <property type="entry name" value="PoNe_Nuclease"/>
    <property type="match status" value="1"/>
</dbReference>
<dbReference type="HAMAP" id="MF_00048">
    <property type="entry name" value="UPF0102"/>
    <property type="match status" value="1"/>
</dbReference>
<proteinExistence type="inferred from homology"/>
<dbReference type="Pfam" id="PF02021">
    <property type="entry name" value="UPF0102"/>
    <property type="match status" value="1"/>
</dbReference>
<gene>
    <name evidence="3" type="ORF">G4Y79_17175</name>
</gene>
<dbReference type="InterPro" id="IPR011335">
    <property type="entry name" value="Restrct_endonuc-II-like"/>
</dbReference>
<dbReference type="Gene3D" id="3.40.1350.10">
    <property type="match status" value="1"/>
</dbReference>
<sequence>MPSHTSQLGLYGEQAAVAHLREHGYTIHETNWHCRTGEIDIIAQQDDMLVFVEVKTRRTSGTALAAITPTKRDRIISAVYAYLDAQELDDAAWRIDAISVTIKPHEAPMIQHVEDALDW</sequence>
<name>A0A7S8IE36_9CHLR</name>
<dbReference type="NCBIfam" id="NF009150">
    <property type="entry name" value="PRK12497.1-3"/>
    <property type="match status" value="1"/>
</dbReference>
<evidence type="ECO:0000256" key="1">
    <source>
        <dbReference type="ARBA" id="ARBA00006738"/>
    </source>
</evidence>
<dbReference type="RefSeq" id="WP_195169491.1">
    <property type="nucleotide sequence ID" value="NZ_CP062983.1"/>
</dbReference>